<protein>
    <recommendedName>
        <fullName evidence="4">LITAF domain-containing protein</fullName>
    </recommendedName>
</protein>
<dbReference type="EMBL" id="QMNG01000098">
    <property type="protein sequence ID" value="RLC35975.1"/>
    <property type="molecule type" value="Genomic_DNA"/>
</dbReference>
<organism evidence="2 3">
    <name type="scientific">candidate division Kazan bacterium</name>
    <dbReference type="NCBI Taxonomy" id="2202143"/>
    <lineage>
        <taxon>Bacteria</taxon>
        <taxon>Bacteria division Kazan-3B-28</taxon>
    </lineage>
</organism>
<comment type="caution">
    <text evidence="2">The sequence shown here is derived from an EMBL/GenBank/DDBJ whole genome shotgun (WGS) entry which is preliminary data.</text>
</comment>
<keyword evidence="1" id="KW-0472">Membrane</keyword>
<feature type="transmembrane region" description="Helical" evidence="1">
    <location>
        <begin position="18"/>
        <end position="41"/>
    </location>
</feature>
<reference evidence="2 3" key="1">
    <citation type="submission" date="2018-06" db="EMBL/GenBank/DDBJ databases">
        <title>Extensive metabolic versatility and redundancy in microbially diverse, dynamic hydrothermal sediments.</title>
        <authorList>
            <person name="Dombrowski N."/>
            <person name="Teske A."/>
            <person name="Baker B.J."/>
        </authorList>
    </citation>
    <scope>NUCLEOTIDE SEQUENCE [LARGE SCALE GENOMIC DNA]</scope>
    <source>
        <strain evidence="2">B79_G16</strain>
    </source>
</reference>
<sequence>MDFSYCSNCGKKTGHKRFLGFGTFFAVVLTAGVWILAIPFYPKRCIICGQEQEIESAGFFSRTIDLSTHQKPWYKSWWGISLILMLIVVLFGLYLRIYQG</sequence>
<evidence type="ECO:0000256" key="1">
    <source>
        <dbReference type="SAM" id="Phobius"/>
    </source>
</evidence>
<keyword evidence="1" id="KW-0812">Transmembrane</keyword>
<evidence type="ECO:0000313" key="2">
    <source>
        <dbReference type="EMBL" id="RLC35975.1"/>
    </source>
</evidence>
<accession>A0A420ZB82</accession>
<proteinExistence type="predicted"/>
<keyword evidence="1" id="KW-1133">Transmembrane helix</keyword>
<evidence type="ECO:0008006" key="4">
    <source>
        <dbReference type="Google" id="ProtNLM"/>
    </source>
</evidence>
<name>A0A420ZB82_UNCK3</name>
<feature type="transmembrane region" description="Helical" evidence="1">
    <location>
        <begin position="76"/>
        <end position="95"/>
    </location>
</feature>
<gene>
    <name evidence="2" type="ORF">DRH29_05420</name>
</gene>
<dbReference type="Proteomes" id="UP000281261">
    <property type="component" value="Unassembled WGS sequence"/>
</dbReference>
<dbReference type="AlphaFoldDB" id="A0A420ZB82"/>
<evidence type="ECO:0000313" key="3">
    <source>
        <dbReference type="Proteomes" id="UP000281261"/>
    </source>
</evidence>